<reference evidence="1" key="1">
    <citation type="journal article" date="2021" name="Sci. Rep.">
        <title>Antibiotic resistance plasmid composition and architecture in Escherichia coli isolates from meat.</title>
        <authorList>
            <person name="Darphorn T.S."/>
            <person name="Bel K."/>
            <person name="Koenders-van Sint Anneland B.B."/>
            <person name="Brul S."/>
            <person name="Ter Kuile B.H."/>
        </authorList>
    </citation>
    <scope>NUCLEOTIDE SEQUENCE</scope>
    <source>
        <strain evidence="1">ESBL3215</strain>
    </source>
</reference>
<evidence type="ECO:0000313" key="1">
    <source>
        <dbReference type="EMBL" id="QQZ47377.1"/>
    </source>
</evidence>
<accession>A0A7U1HS08</accession>
<name>A0A7U1HS08_ECOLX</name>
<geneLocation type="plasmid" evidence="1">
    <name>pESBL3215-IncF</name>
</geneLocation>
<protein>
    <submittedName>
        <fullName evidence="1">Uncharacterized protein</fullName>
    </submittedName>
</protein>
<dbReference type="AlphaFoldDB" id="A0A7U1HS08"/>
<dbReference type="EMBL" id="MW390533">
    <property type="protein sequence ID" value="QQZ47377.1"/>
    <property type="molecule type" value="Genomic_DNA"/>
</dbReference>
<sequence>MQYMDIDFLKECLLIEVTGGRDKRFSWSRAARHAWRQPKCRFLFWWRIVAEPTIGYT</sequence>
<organism evidence="1">
    <name type="scientific">Escherichia coli</name>
    <dbReference type="NCBI Taxonomy" id="562"/>
    <lineage>
        <taxon>Bacteria</taxon>
        <taxon>Pseudomonadati</taxon>
        <taxon>Pseudomonadota</taxon>
        <taxon>Gammaproteobacteria</taxon>
        <taxon>Enterobacterales</taxon>
        <taxon>Enterobacteriaceae</taxon>
        <taxon>Escherichia</taxon>
    </lineage>
</organism>
<keyword evidence="1" id="KW-0614">Plasmid</keyword>
<proteinExistence type="predicted"/>